<proteinExistence type="predicted"/>
<organism evidence="2 3">
    <name type="scientific">Blastococcus jejuensis</name>
    <dbReference type="NCBI Taxonomy" id="351224"/>
    <lineage>
        <taxon>Bacteria</taxon>
        <taxon>Bacillati</taxon>
        <taxon>Actinomycetota</taxon>
        <taxon>Actinomycetes</taxon>
        <taxon>Geodermatophilales</taxon>
        <taxon>Geodermatophilaceae</taxon>
        <taxon>Blastococcus</taxon>
    </lineage>
</organism>
<keyword evidence="3" id="KW-1185">Reference proteome</keyword>
<evidence type="ECO:0000256" key="1">
    <source>
        <dbReference type="SAM" id="MobiDB-lite"/>
    </source>
</evidence>
<comment type="caution">
    <text evidence="2">The sequence shown here is derived from an EMBL/GenBank/DDBJ whole genome shotgun (WGS) entry which is preliminary data.</text>
</comment>
<feature type="region of interest" description="Disordered" evidence="1">
    <location>
        <begin position="1"/>
        <end position="77"/>
    </location>
</feature>
<evidence type="ECO:0000313" key="2">
    <source>
        <dbReference type="EMBL" id="GAA3158017.1"/>
    </source>
</evidence>
<sequence length="77" mass="7825">MAASPTTGRRPPSFGPPADGHARGMSESDPSGYGDSPDTTDPDGAGEAPERSAGTPLTTDDDAQREDAVTRPGNEPD</sequence>
<gene>
    <name evidence="2" type="ORF">GCM10010531_06750</name>
</gene>
<name>A0ABP6NUL0_9ACTN</name>
<evidence type="ECO:0000313" key="3">
    <source>
        <dbReference type="Proteomes" id="UP001499924"/>
    </source>
</evidence>
<accession>A0ABP6NUL0</accession>
<protein>
    <submittedName>
        <fullName evidence="2">Uncharacterized protein</fullName>
    </submittedName>
</protein>
<dbReference type="Proteomes" id="UP001499924">
    <property type="component" value="Unassembled WGS sequence"/>
</dbReference>
<dbReference type="EMBL" id="BAAAVV010000001">
    <property type="protein sequence ID" value="GAA3158017.1"/>
    <property type="molecule type" value="Genomic_DNA"/>
</dbReference>
<reference evidence="3" key="1">
    <citation type="journal article" date="2019" name="Int. J. Syst. Evol. Microbiol.">
        <title>The Global Catalogue of Microorganisms (GCM) 10K type strain sequencing project: providing services to taxonomists for standard genome sequencing and annotation.</title>
        <authorList>
            <consortium name="The Broad Institute Genomics Platform"/>
            <consortium name="The Broad Institute Genome Sequencing Center for Infectious Disease"/>
            <person name="Wu L."/>
            <person name="Ma J."/>
        </authorList>
    </citation>
    <scope>NUCLEOTIDE SEQUENCE [LARGE SCALE GENOMIC DNA]</scope>
    <source>
        <strain evidence="3">JCM 15614</strain>
    </source>
</reference>